<keyword evidence="2" id="KW-0004">4Fe-4S</keyword>
<feature type="domain" description="Iron hydrogenase small subunit" evidence="3">
    <location>
        <begin position="452"/>
        <end position="510"/>
    </location>
</feature>
<evidence type="ECO:0000256" key="2">
    <source>
        <dbReference type="ARBA" id="ARBA00022485"/>
    </source>
</evidence>
<comment type="similarity">
    <text evidence="1">Belongs to the NARF family.</text>
</comment>
<dbReference type="EMBL" id="JAFCIX010000271">
    <property type="protein sequence ID" value="KAH6595838.1"/>
    <property type="molecule type" value="Genomic_DNA"/>
</dbReference>
<evidence type="ECO:0000313" key="5">
    <source>
        <dbReference type="Proteomes" id="UP001648503"/>
    </source>
</evidence>
<dbReference type="Proteomes" id="UP001648503">
    <property type="component" value="Unassembled WGS sequence"/>
</dbReference>
<sequence>MSFSSAIVLTDLNDFITPSQACIKPAMVKPVSESALTSVQTNEKGNYYEVTKEGTHTKLEAAKISLNDCLACSGCITSAESVLITLQSHKEVFSVIEANALLEKEQRLLICVSISPQSRASMAAKYGLTTDQIRKRLAWFFKAHLSVDHVLDIAFARDFSLIESATEFVRRFKENSSDPQQKLLPVVTSACPGWICYAEKTHPDILPLIDSTKSPQQIMGSVIKDYLANQLDVEPSRIYHVTVMPCYDKKLEASRQDFYNDIYKTRDVDCVITTGEVERMVLEQGMDIRSVQEIEEDTMFEKLGKSQGSSSGGYLSHTMRYAAQSLFGVTLSPEDIQDGTNGVTIVPGRNPDSTDVSFTPPGATQPALRFAYSYGFRNIQNLVRKVRPGKPLTTLLNPRRVNSSAASGSGKYHYVEVMACPSGCINGGGQLKPDSILSTTDAEAGNPKAPAEHQDGAWVALADAAYQSSDAPVELPEGNTAVKRLYREWLGGSDSKKARTLLHTHYHAVEAPILTSTSGLVEKW</sequence>
<protein>
    <recommendedName>
        <fullName evidence="3">Iron hydrogenase small subunit domain-containing protein</fullName>
    </recommendedName>
</protein>
<dbReference type="Gene3D" id="3.40.50.1780">
    <property type="match status" value="1"/>
</dbReference>
<reference evidence="4 5" key="1">
    <citation type="submission" date="2021-02" db="EMBL/GenBank/DDBJ databases">
        <title>Variation within the Batrachochytrium salamandrivorans European outbreak.</title>
        <authorList>
            <person name="Kelly M."/>
            <person name="Pasmans F."/>
            <person name="Shea T.P."/>
            <person name="Munoz J.F."/>
            <person name="Carranza S."/>
            <person name="Cuomo C.A."/>
            <person name="Martel A."/>
        </authorList>
    </citation>
    <scope>NUCLEOTIDE SEQUENCE [LARGE SCALE GENOMIC DNA]</scope>
    <source>
        <strain evidence="4 5">AMFP18/2</strain>
    </source>
</reference>
<keyword evidence="2" id="KW-0408">Iron</keyword>
<keyword evidence="5" id="KW-1185">Reference proteome</keyword>
<dbReference type="InterPro" id="IPR009016">
    <property type="entry name" value="Fe_hydrogenase"/>
</dbReference>
<keyword evidence="2" id="KW-0411">Iron-sulfur</keyword>
<name>A0ABQ8FCE4_9FUNG</name>
<evidence type="ECO:0000313" key="4">
    <source>
        <dbReference type="EMBL" id="KAH6595838.1"/>
    </source>
</evidence>
<dbReference type="Pfam" id="PF02256">
    <property type="entry name" value="Fe_hyd_SSU"/>
    <property type="match status" value="1"/>
</dbReference>
<keyword evidence="2" id="KW-0479">Metal-binding</keyword>
<evidence type="ECO:0000259" key="3">
    <source>
        <dbReference type="SMART" id="SM00902"/>
    </source>
</evidence>
<dbReference type="InterPro" id="IPR003149">
    <property type="entry name" value="Fe_hydrogenase_ssu"/>
</dbReference>
<dbReference type="InterPro" id="IPR050340">
    <property type="entry name" value="Cytosolic_Fe-S_CAF"/>
</dbReference>
<dbReference type="PANTHER" id="PTHR11615">
    <property type="entry name" value="NITRATE, FORMATE, IRON DEHYDROGENASE"/>
    <property type="match status" value="1"/>
</dbReference>
<dbReference type="Gene3D" id="3.40.950.10">
    <property type="entry name" value="Fe-only Hydrogenase (Larger Subunit), Chain L, domain 3"/>
    <property type="match status" value="1"/>
</dbReference>
<dbReference type="Pfam" id="PF02906">
    <property type="entry name" value="Fe_hyd_lg_C"/>
    <property type="match status" value="1"/>
</dbReference>
<gene>
    <name evidence="4" type="ORF">BASA50_005565</name>
</gene>
<proteinExistence type="inferred from homology"/>
<accession>A0ABQ8FCE4</accession>
<organism evidence="4 5">
    <name type="scientific">Batrachochytrium salamandrivorans</name>
    <dbReference type="NCBI Taxonomy" id="1357716"/>
    <lineage>
        <taxon>Eukaryota</taxon>
        <taxon>Fungi</taxon>
        <taxon>Fungi incertae sedis</taxon>
        <taxon>Chytridiomycota</taxon>
        <taxon>Chytridiomycota incertae sedis</taxon>
        <taxon>Chytridiomycetes</taxon>
        <taxon>Rhizophydiales</taxon>
        <taxon>Rhizophydiales incertae sedis</taxon>
        <taxon>Batrachochytrium</taxon>
    </lineage>
</organism>
<comment type="caution">
    <text evidence="4">The sequence shown here is derived from an EMBL/GenBank/DDBJ whole genome shotgun (WGS) entry which is preliminary data.</text>
</comment>
<dbReference type="SMART" id="SM00902">
    <property type="entry name" value="Fe_hyd_SSU"/>
    <property type="match status" value="1"/>
</dbReference>
<dbReference type="SUPFAM" id="SSF53920">
    <property type="entry name" value="Fe-only hydrogenase"/>
    <property type="match status" value="1"/>
</dbReference>
<evidence type="ECO:0000256" key="1">
    <source>
        <dbReference type="ARBA" id="ARBA00006596"/>
    </source>
</evidence>
<dbReference type="InterPro" id="IPR004108">
    <property type="entry name" value="Fe_hydrogenase_lsu_C"/>
</dbReference>